<sequence>MISTGTGWSDGESKPRMPLGRSEPEEDAVMIVRFDDSLVALARVVAAELGDDVLHSGVALRDTAGRLAFFAAKPLELEVVERVSDSLRLQLGAYARDDRVLAGCDDIGARRVLDDPSSVIVDANGYRIRLLDRRLVGADWLLAPAEPSPPPPRFVFASIKGGVGRSTALAVAAADLAYRGRRVLVIDLDLEAPGLGPMLLDDRALPEFGTLDALVENGLSGLDHSFLNDLIAPSALAGGHGRLDVMPALGRRALAHPSDVLAKIARAYAEDVGPDGQVMSFRGQVVDLIQRFSDPTKYDAILVDARAGLHESTAASFLGLGAEVLLFGLDEPQTLQGFKALFAHLACFVNVDGPSPEWLWRLTIVQGKAPLESERREAFMDRCRDIATEVGLTPRGVAASSDPLPAEPFGDVPWDDAISDEQVFADQDKGLVAAVQVLDDQNYRGFDPFTRRDLLSEKIYSATFGSLLELIQASLSADTVPSAAHDTESPDAV</sequence>
<evidence type="ECO:0000259" key="2">
    <source>
        <dbReference type="Pfam" id="PF01656"/>
    </source>
</evidence>
<dbReference type="AlphaFoldDB" id="A0A6N8ECM2"/>
<organism evidence="3 4">
    <name type="scientific">Allochromatium palmeri</name>
    <dbReference type="NCBI Taxonomy" id="231048"/>
    <lineage>
        <taxon>Bacteria</taxon>
        <taxon>Pseudomonadati</taxon>
        <taxon>Pseudomonadota</taxon>
        <taxon>Gammaproteobacteria</taxon>
        <taxon>Chromatiales</taxon>
        <taxon>Chromatiaceae</taxon>
        <taxon>Allochromatium</taxon>
    </lineage>
</organism>
<dbReference type="NCBIfam" id="NF047398">
    <property type="entry name" value="AAA_KGGVGR"/>
    <property type="match status" value="1"/>
</dbReference>
<comment type="caution">
    <text evidence="3">The sequence shown here is derived from an EMBL/GenBank/DDBJ whole genome shotgun (WGS) entry which is preliminary data.</text>
</comment>
<evidence type="ECO:0000256" key="1">
    <source>
        <dbReference type="SAM" id="MobiDB-lite"/>
    </source>
</evidence>
<keyword evidence="4" id="KW-1185">Reference proteome</keyword>
<dbReference type="PANTHER" id="PTHR13696">
    <property type="entry name" value="P-LOOP CONTAINING NUCLEOSIDE TRIPHOSPHATE HYDROLASE"/>
    <property type="match status" value="1"/>
</dbReference>
<feature type="domain" description="CobQ/CobB/MinD/ParA nucleotide binding" evidence="2">
    <location>
        <begin position="155"/>
        <end position="193"/>
    </location>
</feature>
<dbReference type="Pfam" id="PF01656">
    <property type="entry name" value="CbiA"/>
    <property type="match status" value="1"/>
</dbReference>
<dbReference type="Proteomes" id="UP000434044">
    <property type="component" value="Unassembled WGS sequence"/>
</dbReference>
<evidence type="ECO:0000313" key="4">
    <source>
        <dbReference type="Proteomes" id="UP000434044"/>
    </source>
</evidence>
<dbReference type="EMBL" id="WNKT01000013">
    <property type="protein sequence ID" value="MTW21088.1"/>
    <property type="molecule type" value="Genomic_DNA"/>
</dbReference>
<dbReference type="InterPro" id="IPR027417">
    <property type="entry name" value="P-loop_NTPase"/>
</dbReference>
<gene>
    <name evidence="3" type="ORF">GJ668_08240</name>
</gene>
<proteinExistence type="predicted"/>
<protein>
    <recommendedName>
        <fullName evidence="2">CobQ/CobB/MinD/ParA nucleotide binding domain-containing protein</fullName>
    </recommendedName>
</protein>
<dbReference type="SUPFAM" id="SSF52540">
    <property type="entry name" value="P-loop containing nucleoside triphosphate hydrolases"/>
    <property type="match status" value="1"/>
</dbReference>
<name>A0A6N8ECM2_9GAMM</name>
<dbReference type="PANTHER" id="PTHR13696:SF52">
    <property type="entry name" value="PARA FAMILY PROTEIN CT_582"/>
    <property type="match status" value="1"/>
</dbReference>
<dbReference type="OrthoDB" id="9804460at2"/>
<dbReference type="Gene3D" id="3.40.50.300">
    <property type="entry name" value="P-loop containing nucleotide triphosphate hydrolases"/>
    <property type="match status" value="1"/>
</dbReference>
<dbReference type="InterPro" id="IPR002586">
    <property type="entry name" value="CobQ/CobB/MinD/ParA_Nub-bd_dom"/>
</dbReference>
<evidence type="ECO:0000313" key="3">
    <source>
        <dbReference type="EMBL" id="MTW21088.1"/>
    </source>
</evidence>
<accession>A0A6N8ECM2</accession>
<dbReference type="InterPro" id="IPR050678">
    <property type="entry name" value="DNA_Partitioning_ATPase"/>
</dbReference>
<reference evidence="3 4" key="1">
    <citation type="submission" date="2019-11" db="EMBL/GenBank/DDBJ databases">
        <title>Whole-genome sequence of the anaerobic purple sulfur bacterium Allochromatium palmeri DSM 15591.</title>
        <authorList>
            <person name="Kyndt J.A."/>
            <person name="Meyer T.E."/>
        </authorList>
    </citation>
    <scope>NUCLEOTIDE SEQUENCE [LARGE SCALE GENOMIC DNA]</scope>
    <source>
        <strain evidence="3 4">DSM 15591</strain>
    </source>
</reference>
<feature type="region of interest" description="Disordered" evidence="1">
    <location>
        <begin position="1"/>
        <end position="22"/>
    </location>
</feature>